<keyword evidence="1" id="KW-0472">Membrane</keyword>
<name>A0A101XPZ9_9BACL</name>
<protein>
    <recommendedName>
        <fullName evidence="4">Cytochrome b561 domain-containing protein</fullName>
    </recommendedName>
</protein>
<keyword evidence="1" id="KW-0812">Transmembrane</keyword>
<evidence type="ECO:0008006" key="4">
    <source>
        <dbReference type="Google" id="ProtNLM"/>
    </source>
</evidence>
<sequence>MVTLHIVVGVALLLVSLVLMIWNIVRITQKRHGRSFSRLLSTLVDIQVLLGIIAYVLKPLSGIGILHPITMVLVLVVVHTMIKEKRPERTQLIGYILTFVLIVIGVSFVR</sequence>
<gene>
    <name evidence="2" type="ORF">ATW55_02890</name>
</gene>
<feature type="transmembrane region" description="Helical" evidence="1">
    <location>
        <begin position="37"/>
        <end position="57"/>
    </location>
</feature>
<keyword evidence="1" id="KW-1133">Transmembrane helix</keyword>
<dbReference type="OrthoDB" id="9906719at2"/>
<reference evidence="2 3" key="1">
    <citation type="submission" date="2015-12" db="EMBL/GenBank/DDBJ databases">
        <title>Draft genome sequence of Acidibacillus ferrooxidans ITV001, isolated from a chalcopyrite acid mine drainage site in Brazil.</title>
        <authorList>
            <person name="Dall'Agnol H."/>
            <person name="Nancucheo I."/>
            <person name="Johnson B."/>
            <person name="Oliveira R."/>
            <person name="Leite L."/>
            <person name="Pylro V."/>
            <person name="Nunes G.L."/>
            <person name="Tzotzos G."/>
            <person name="Fernandes G.R."/>
            <person name="Dutra J."/>
            <person name="Orellana S.C."/>
            <person name="Oliveira G."/>
        </authorList>
    </citation>
    <scope>NUCLEOTIDE SEQUENCE [LARGE SCALE GENOMIC DNA]</scope>
    <source>
        <strain evidence="3">ITV01</strain>
    </source>
</reference>
<dbReference type="Proteomes" id="UP000053557">
    <property type="component" value="Unassembled WGS sequence"/>
</dbReference>
<evidence type="ECO:0000313" key="3">
    <source>
        <dbReference type="Proteomes" id="UP000053557"/>
    </source>
</evidence>
<evidence type="ECO:0000313" key="2">
    <source>
        <dbReference type="EMBL" id="KUO95427.1"/>
    </source>
</evidence>
<proteinExistence type="predicted"/>
<comment type="caution">
    <text evidence="2">The sequence shown here is derived from an EMBL/GenBank/DDBJ whole genome shotgun (WGS) entry which is preliminary data.</text>
</comment>
<organism evidence="2 3">
    <name type="scientific">Ferroacidibacillus organovorans</name>
    <dbReference type="NCBI Taxonomy" id="1765683"/>
    <lineage>
        <taxon>Bacteria</taxon>
        <taxon>Bacillati</taxon>
        <taxon>Bacillota</taxon>
        <taxon>Bacilli</taxon>
        <taxon>Bacillales</taxon>
        <taxon>Alicyclobacillaceae</taxon>
        <taxon>Ferroacidibacillus</taxon>
    </lineage>
</organism>
<evidence type="ECO:0000256" key="1">
    <source>
        <dbReference type="SAM" id="Phobius"/>
    </source>
</evidence>
<keyword evidence="3" id="KW-1185">Reference proteome</keyword>
<dbReference type="RefSeq" id="WP_067717196.1">
    <property type="nucleotide sequence ID" value="NZ_LPVJ01000051.1"/>
</dbReference>
<feature type="transmembrane region" description="Helical" evidence="1">
    <location>
        <begin position="92"/>
        <end position="109"/>
    </location>
</feature>
<feature type="transmembrane region" description="Helical" evidence="1">
    <location>
        <begin position="6"/>
        <end position="25"/>
    </location>
</feature>
<dbReference type="AlphaFoldDB" id="A0A101XPZ9"/>
<dbReference type="EMBL" id="LPVJ01000051">
    <property type="protein sequence ID" value="KUO95427.1"/>
    <property type="molecule type" value="Genomic_DNA"/>
</dbReference>
<feature type="transmembrane region" description="Helical" evidence="1">
    <location>
        <begin position="63"/>
        <end position="80"/>
    </location>
</feature>
<accession>A0A101XPZ9</accession>